<name>A0ABQ1RVL0_9MICO</name>
<sequence>MAGRHVHTAREGLDVEGLRIFAIDAIADMTHDDQLAEVFVIDGLCQHISILPRTGDISNAVRATLGGSSQDLLRKAVPHG</sequence>
<proteinExistence type="predicted"/>
<accession>A0ABQ1RVL0</accession>
<evidence type="ECO:0000313" key="1">
    <source>
        <dbReference type="EMBL" id="GGD79013.1"/>
    </source>
</evidence>
<gene>
    <name evidence="1" type="ORF">GCM10007269_22340</name>
</gene>
<comment type="caution">
    <text evidence="1">The sequence shown here is derived from an EMBL/GenBank/DDBJ whole genome shotgun (WGS) entry which is preliminary data.</text>
</comment>
<organism evidence="1 2">
    <name type="scientific">Microbacterium murale</name>
    <dbReference type="NCBI Taxonomy" id="1081040"/>
    <lineage>
        <taxon>Bacteria</taxon>
        <taxon>Bacillati</taxon>
        <taxon>Actinomycetota</taxon>
        <taxon>Actinomycetes</taxon>
        <taxon>Micrococcales</taxon>
        <taxon>Microbacteriaceae</taxon>
        <taxon>Microbacterium</taxon>
    </lineage>
</organism>
<dbReference type="EMBL" id="BMCM01000003">
    <property type="protein sequence ID" value="GGD79013.1"/>
    <property type="molecule type" value="Genomic_DNA"/>
</dbReference>
<dbReference type="Proteomes" id="UP000629365">
    <property type="component" value="Unassembled WGS sequence"/>
</dbReference>
<reference evidence="2" key="1">
    <citation type="journal article" date="2019" name="Int. J. Syst. Evol. Microbiol.">
        <title>The Global Catalogue of Microorganisms (GCM) 10K type strain sequencing project: providing services to taxonomists for standard genome sequencing and annotation.</title>
        <authorList>
            <consortium name="The Broad Institute Genomics Platform"/>
            <consortium name="The Broad Institute Genome Sequencing Center for Infectious Disease"/>
            <person name="Wu L."/>
            <person name="Ma J."/>
        </authorList>
    </citation>
    <scope>NUCLEOTIDE SEQUENCE [LARGE SCALE GENOMIC DNA]</scope>
    <source>
        <strain evidence="2">CCM 7640</strain>
    </source>
</reference>
<evidence type="ECO:0000313" key="2">
    <source>
        <dbReference type="Proteomes" id="UP000629365"/>
    </source>
</evidence>
<keyword evidence="2" id="KW-1185">Reference proteome</keyword>
<protein>
    <submittedName>
        <fullName evidence="1">Uncharacterized protein</fullName>
    </submittedName>
</protein>